<keyword evidence="14" id="KW-1185">Reference proteome</keyword>
<feature type="domain" description="MYST-type HAT" evidence="12">
    <location>
        <begin position="65"/>
        <end position="347"/>
    </location>
</feature>
<proteinExistence type="inferred from homology"/>
<evidence type="ECO:0000256" key="1">
    <source>
        <dbReference type="ARBA" id="ARBA00004123"/>
    </source>
</evidence>
<dbReference type="FunFam" id="3.40.630.30:FF:000001">
    <property type="entry name" value="Histone acetyltransferase"/>
    <property type="match status" value="1"/>
</dbReference>
<dbReference type="EMBL" id="AXCN02001210">
    <property type="status" value="NOT_ANNOTATED_CDS"/>
    <property type="molecule type" value="Genomic_DNA"/>
</dbReference>
<dbReference type="PANTHER" id="PTHR10615">
    <property type="entry name" value="HISTONE ACETYLTRANSFERASE"/>
    <property type="match status" value="1"/>
</dbReference>
<evidence type="ECO:0000256" key="2">
    <source>
        <dbReference type="ARBA" id="ARBA00010107"/>
    </source>
</evidence>
<dbReference type="PROSITE" id="PS51726">
    <property type="entry name" value="MYST_HAT"/>
    <property type="match status" value="1"/>
</dbReference>
<comment type="similarity">
    <text evidence="2">Belongs to the MYST (SAS/MOZ) family.</text>
</comment>
<keyword evidence="6" id="KW-0863">Zinc-finger</keyword>
<evidence type="ECO:0000259" key="12">
    <source>
        <dbReference type="PROSITE" id="PS51726"/>
    </source>
</evidence>
<dbReference type="InterPro" id="IPR036388">
    <property type="entry name" value="WH-like_DNA-bd_sf"/>
</dbReference>
<dbReference type="GO" id="GO:0070776">
    <property type="term" value="C:MOZ/MORF histone acetyltransferase complex"/>
    <property type="evidence" value="ECO:0007669"/>
    <property type="project" value="TreeGrafter"/>
</dbReference>
<dbReference type="CDD" id="cd04301">
    <property type="entry name" value="NAT_SF"/>
    <property type="match status" value="1"/>
</dbReference>
<evidence type="ECO:0000256" key="9">
    <source>
        <dbReference type="ARBA" id="ARBA00022990"/>
    </source>
</evidence>
<dbReference type="EnsemblMetazoa" id="AFAF000666-RA">
    <property type="protein sequence ID" value="AFAF000666-PA"/>
    <property type="gene ID" value="AFAF000666"/>
</dbReference>
<dbReference type="GO" id="GO:0005634">
    <property type="term" value="C:nucleus"/>
    <property type="evidence" value="ECO:0007669"/>
    <property type="project" value="UniProtKB-SubCell"/>
</dbReference>
<dbReference type="STRING" id="69004.A0A182Q0K5"/>
<name>A0A182Q0K5_9DIPT</name>
<keyword evidence="4" id="KW-0808">Transferase</keyword>
<keyword evidence="5" id="KW-0479">Metal-binding</keyword>
<comment type="subcellular location">
    <subcellularLocation>
        <location evidence="1">Nucleus</location>
    </subcellularLocation>
</comment>
<evidence type="ECO:0000256" key="3">
    <source>
        <dbReference type="ARBA" id="ARBA00013184"/>
    </source>
</evidence>
<dbReference type="InterPro" id="IPR016181">
    <property type="entry name" value="Acyl_CoA_acyltransferase"/>
</dbReference>
<dbReference type="PANTHER" id="PTHR10615:SF217">
    <property type="entry name" value="HISTONE ACETYLTRANSFERASE"/>
    <property type="match status" value="1"/>
</dbReference>
<keyword evidence="7" id="KW-0862">Zinc</keyword>
<evidence type="ECO:0000256" key="8">
    <source>
        <dbReference type="ARBA" id="ARBA00022853"/>
    </source>
</evidence>
<dbReference type="VEuPathDB" id="VectorBase:AFAF000666"/>
<dbReference type="EC" id="2.3.1.48" evidence="3"/>
<evidence type="ECO:0000256" key="7">
    <source>
        <dbReference type="ARBA" id="ARBA00022833"/>
    </source>
</evidence>
<evidence type="ECO:0000313" key="14">
    <source>
        <dbReference type="Proteomes" id="UP000075886"/>
    </source>
</evidence>
<organism evidence="13 14">
    <name type="scientific">Anopheles farauti</name>
    <dbReference type="NCBI Taxonomy" id="69004"/>
    <lineage>
        <taxon>Eukaryota</taxon>
        <taxon>Metazoa</taxon>
        <taxon>Ecdysozoa</taxon>
        <taxon>Arthropoda</taxon>
        <taxon>Hexapoda</taxon>
        <taxon>Insecta</taxon>
        <taxon>Pterygota</taxon>
        <taxon>Neoptera</taxon>
        <taxon>Endopterygota</taxon>
        <taxon>Diptera</taxon>
        <taxon>Nematocera</taxon>
        <taxon>Culicoidea</taxon>
        <taxon>Culicidae</taxon>
        <taxon>Anophelinae</taxon>
        <taxon>Anopheles</taxon>
    </lineage>
</organism>
<feature type="active site" description="Proton donor/acceptor" evidence="11">
    <location>
        <position position="241"/>
    </location>
</feature>
<dbReference type="Proteomes" id="UP000075886">
    <property type="component" value="Unassembled WGS sequence"/>
</dbReference>
<dbReference type="Gene3D" id="1.10.10.10">
    <property type="entry name" value="Winged helix-like DNA-binding domain superfamily/Winged helix DNA-binding domain"/>
    <property type="match status" value="1"/>
</dbReference>
<keyword evidence="10" id="KW-0539">Nucleus</keyword>
<evidence type="ECO:0000256" key="10">
    <source>
        <dbReference type="ARBA" id="ARBA00023242"/>
    </source>
</evidence>
<dbReference type="GO" id="GO:0006357">
    <property type="term" value="P:regulation of transcription by RNA polymerase II"/>
    <property type="evidence" value="ECO:0007669"/>
    <property type="project" value="TreeGrafter"/>
</dbReference>
<dbReference type="Pfam" id="PF17772">
    <property type="entry name" value="zf-MYST"/>
    <property type="match status" value="1"/>
</dbReference>
<dbReference type="GO" id="GO:0040029">
    <property type="term" value="P:epigenetic regulation of gene expression"/>
    <property type="evidence" value="ECO:0007669"/>
    <property type="project" value="UniProtKB-ARBA"/>
</dbReference>
<dbReference type="GO" id="GO:0003682">
    <property type="term" value="F:chromatin binding"/>
    <property type="evidence" value="ECO:0007669"/>
    <property type="project" value="TreeGrafter"/>
</dbReference>
<dbReference type="SUPFAM" id="SSF55729">
    <property type="entry name" value="Acyl-CoA N-acyltransferases (Nat)"/>
    <property type="match status" value="1"/>
</dbReference>
<reference evidence="13" key="2">
    <citation type="submission" date="2020-05" db="UniProtKB">
        <authorList>
            <consortium name="EnsemblMetazoa"/>
        </authorList>
    </citation>
    <scope>IDENTIFICATION</scope>
    <source>
        <strain evidence="13">FAR1</strain>
    </source>
</reference>
<evidence type="ECO:0000256" key="6">
    <source>
        <dbReference type="ARBA" id="ARBA00022771"/>
    </source>
</evidence>
<protein>
    <recommendedName>
        <fullName evidence="3">histone acetyltransferase</fullName>
        <ecNumber evidence="3">2.3.1.48</ecNumber>
    </recommendedName>
</protein>
<dbReference type="Gene3D" id="3.30.60.60">
    <property type="entry name" value="N-acetyl transferase-like"/>
    <property type="match status" value="1"/>
</dbReference>
<evidence type="ECO:0000256" key="4">
    <source>
        <dbReference type="ARBA" id="ARBA00022679"/>
    </source>
</evidence>
<sequence>MLEPDVCKGNDGNGTRFYRPQPTEADLIDGRIEAMRIKLGDKVLNDDLHVFRSVLLKRCVLQQDNLKRTPAAIRFGRHEIETWYSSPFPQEYAKLKMLYMCEFCLKYMKTSDELWRHQAKCTLKHPPGCEIYRDGDISVFEVDGNDQRLYCQSLCLLAKLFLDHKTLYFDVEPFLFYLLTKRDNLGHHVVGYFSKEKYNQMRYNVSCILTMPQYQRQGYGQFLIEFSYFLSRVEHKPGTPERPLSDLGRLTYHQYWCSTLLSYFYINRDDAVSLDSITRETGMIACDIVTGLRKLGFIRYRVERTGCIRTNRPFICIDWHRVQQHHDRFKGSVKRIALREMCLRWIPRNPTSAIMKQLELAFMGTPKSELQKTSPEKNVQGFTPIAPFRLQEQASLIPAASNDHADRVCTPKTTRRRLQGNFMASRKRLIDESEVQSNAAKRLRVSIALEADQKVPAVENCVHESSVVQQVVERFMEQFPTNSFQGKHRASLDECNLNANLILRAPNGGRIPRTI</sequence>
<dbReference type="FunFam" id="3.30.60.60:FF:000001">
    <property type="entry name" value="Histone acetyltransferase"/>
    <property type="match status" value="1"/>
</dbReference>
<dbReference type="GO" id="GO:0008270">
    <property type="term" value="F:zinc ion binding"/>
    <property type="evidence" value="ECO:0007669"/>
    <property type="project" value="UniProtKB-KW"/>
</dbReference>
<dbReference type="InterPro" id="IPR040706">
    <property type="entry name" value="Zf-MYST"/>
</dbReference>
<dbReference type="AlphaFoldDB" id="A0A182Q0K5"/>
<reference evidence="14" key="1">
    <citation type="submission" date="2014-01" db="EMBL/GenBank/DDBJ databases">
        <title>The Genome Sequence of Anopheles farauti FAR1 (V2).</title>
        <authorList>
            <consortium name="The Broad Institute Genomics Platform"/>
            <person name="Neafsey D.E."/>
            <person name="Besansky N."/>
            <person name="Howell P."/>
            <person name="Walton C."/>
            <person name="Young S.K."/>
            <person name="Zeng Q."/>
            <person name="Gargeya S."/>
            <person name="Fitzgerald M."/>
            <person name="Haas B."/>
            <person name="Abouelleil A."/>
            <person name="Allen A.W."/>
            <person name="Alvarado L."/>
            <person name="Arachchi H.M."/>
            <person name="Berlin A.M."/>
            <person name="Chapman S.B."/>
            <person name="Gainer-Dewar J."/>
            <person name="Goldberg J."/>
            <person name="Griggs A."/>
            <person name="Gujja S."/>
            <person name="Hansen M."/>
            <person name="Howarth C."/>
            <person name="Imamovic A."/>
            <person name="Ireland A."/>
            <person name="Larimer J."/>
            <person name="McCowan C."/>
            <person name="Murphy C."/>
            <person name="Pearson M."/>
            <person name="Poon T.W."/>
            <person name="Priest M."/>
            <person name="Roberts A."/>
            <person name="Saif S."/>
            <person name="Shea T."/>
            <person name="Sisk P."/>
            <person name="Sykes S."/>
            <person name="Wortman J."/>
            <person name="Nusbaum C."/>
            <person name="Birren B."/>
        </authorList>
    </citation>
    <scope>NUCLEOTIDE SEQUENCE [LARGE SCALE GENOMIC DNA]</scope>
    <source>
        <strain evidence="14">FAR1</strain>
    </source>
</reference>
<keyword evidence="9" id="KW-0007">Acetylation</keyword>
<dbReference type="Pfam" id="PF01853">
    <property type="entry name" value="MOZ_SAS"/>
    <property type="match status" value="1"/>
</dbReference>
<dbReference type="InterPro" id="IPR050603">
    <property type="entry name" value="MYST_HAT"/>
</dbReference>
<dbReference type="FunFam" id="1.10.10.10:FF:000123">
    <property type="entry name" value="Histone acetyltransferase"/>
    <property type="match status" value="1"/>
</dbReference>
<dbReference type="GO" id="GO:0010484">
    <property type="term" value="F:histone H3 acetyltransferase activity"/>
    <property type="evidence" value="ECO:0007669"/>
    <property type="project" value="TreeGrafter"/>
</dbReference>
<evidence type="ECO:0000256" key="5">
    <source>
        <dbReference type="ARBA" id="ARBA00022723"/>
    </source>
</evidence>
<accession>A0A182Q0K5</accession>
<dbReference type="InterPro" id="IPR002717">
    <property type="entry name" value="HAT_MYST-type"/>
</dbReference>
<evidence type="ECO:0000256" key="11">
    <source>
        <dbReference type="PIRSR" id="PIRSR602717-51"/>
    </source>
</evidence>
<dbReference type="Gene3D" id="3.40.630.30">
    <property type="match status" value="1"/>
</dbReference>
<dbReference type="GO" id="GO:0003712">
    <property type="term" value="F:transcription coregulator activity"/>
    <property type="evidence" value="ECO:0007669"/>
    <property type="project" value="TreeGrafter"/>
</dbReference>
<keyword evidence="8" id="KW-0156">Chromatin regulator</keyword>
<evidence type="ECO:0000313" key="13">
    <source>
        <dbReference type="EnsemblMetazoa" id="AFAF000666-PA"/>
    </source>
</evidence>